<dbReference type="Proteomes" id="UP001370490">
    <property type="component" value="Unassembled WGS sequence"/>
</dbReference>
<evidence type="ECO:0000256" key="1">
    <source>
        <dbReference type="ARBA" id="ARBA00008056"/>
    </source>
</evidence>
<keyword evidence="2 5" id="KW-0479">Metal-binding</keyword>
<accession>A0AAN8ZCE4</accession>
<sequence length="280" mass="31615">MVLTNSVKVHAELEEDYDRTSELKALVDSRLGVKGLVDAGITKVPWLFVHQPDKLYMQSDSEADSDTPIINLKGINKDPVLRAEIIDRVRDASEKWGFFQVINHGIPESVLDEMINGVLRFFDLVDEVKKELYSRDPTRKFFYSSNPFPSSTPAGIWCDTVACPMAPEPIDPELIPAVCSHTDICVLTVLLQNEIGGLQFLHENHWVDVPPIHGALTLLSNDKFRSAKHRVLSKSIGPRISVPSFFRPTIDQEDSARRYGPIKELLSEIKPPVYREIKKN</sequence>
<protein>
    <submittedName>
        <fullName evidence="7">Non-hem dioxygenase N-terminal domain</fullName>
    </submittedName>
</protein>
<keyword evidence="8" id="KW-1185">Reference proteome</keyword>
<proteinExistence type="inferred from homology"/>
<dbReference type="PANTHER" id="PTHR10209">
    <property type="entry name" value="OXIDOREDUCTASE, 2OG-FE II OXYGENASE FAMILY PROTEIN"/>
    <property type="match status" value="1"/>
</dbReference>
<dbReference type="PANTHER" id="PTHR10209:SF884">
    <property type="entry name" value="1-AMINOCYCLOPROPANE-1-CARBOXYLATE OXIDASE HOMOLOG 1-LIKE"/>
    <property type="match status" value="1"/>
</dbReference>
<comment type="similarity">
    <text evidence="1 5">Belongs to the iron/ascorbate-dependent oxidoreductase family.</text>
</comment>
<reference evidence="7 8" key="1">
    <citation type="submission" date="2023-12" db="EMBL/GenBank/DDBJ databases">
        <title>A high-quality genome assembly for Dillenia turbinata (Dilleniales).</title>
        <authorList>
            <person name="Chanderbali A."/>
        </authorList>
    </citation>
    <scope>NUCLEOTIDE SEQUENCE [LARGE SCALE GENOMIC DNA]</scope>
    <source>
        <strain evidence="7">LSX21</strain>
        <tissue evidence="7">Leaf</tissue>
    </source>
</reference>
<comment type="caution">
    <text evidence="7">The sequence shown here is derived from an EMBL/GenBank/DDBJ whole genome shotgun (WGS) entry which is preliminary data.</text>
</comment>
<evidence type="ECO:0000256" key="3">
    <source>
        <dbReference type="ARBA" id="ARBA00023002"/>
    </source>
</evidence>
<dbReference type="GO" id="GO:0051213">
    <property type="term" value="F:dioxygenase activity"/>
    <property type="evidence" value="ECO:0007669"/>
    <property type="project" value="UniProtKB-KW"/>
</dbReference>
<dbReference type="Gene3D" id="2.60.120.330">
    <property type="entry name" value="B-lactam Antibiotic, Isopenicillin N Synthase, Chain"/>
    <property type="match status" value="2"/>
</dbReference>
<dbReference type="EMBL" id="JBAMMX010000012">
    <property type="protein sequence ID" value="KAK6929805.1"/>
    <property type="molecule type" value="Genomic_DNA"/>
</dbReference>
<evidence type="ECO:0000256" key="4">
    <source>
        <dbReference type="ARBA" id="ARBA00023004"/>
    </source>
</evidence>
<dbReference type="InterPro" id="IPR027443">
    <property type="entry name" value="IPNS-like_sf"/>
</dbReference>
<evidence type="ECO:0000256" key="5">
    <source>
        <dbReference type="RuleBase" id="RU003682"/>
    </source>
</evidence>
<dbReference type="InterPro" id="IPR005123">
    <property type="entry name" value="Oxoglu/Fe-dep_dioxygenase_dom"/>
</dbReference>
<dbReference type="InterPro" id="IPR044861">
    <property type="entry name" value="IPNS-like_FE2OG_OXY"/>
</dbReference>
<dbReference type="GO" id="GO:0046872">
    <property type="term" value="F:metal ion binding"/>
    <property type="evidence" value="ECO:0007669"/>
    <property type="project" value="UniProtKB-KW"/>
</dbReference>
<name>A0AAN8ZCE4_9MAGN</name>
<dbReference type="PROSITE" id="PS51471">
    <property type="entry name" value="FE2OG_OXY"/>
    <property type="match status" value="1"/>
</dbReference>
<dbReference type="InterPro" id="IPR026992">
    <property type="entry name" value="DIOX_N"/>
</dbReference>
<evidence type="ECO:0000259" key="6">
    <source>
        <dbReference type="PROSITE" id="PS51471"/>
    </source>
</evidence>
<organism evidence="7 8">
    <name type="scientific">Dillenia turbinata</name>
    <dbReference type="NCBI Taxonomy" id="194707"/>
    <lineage>
        <taxon>Eukaryota</taxon>
        <taxon>Viridiplantae</taxon>
        <taxon>Streptophyta</taxon>
        <taxon>Embryophyta</taxon>
        <taxon>Tracheophyta</taxon>
        <taxon>Spermatophyta</taxon>
        <taxon>Magnoliopsida</taxon>
        <taxon>eudicotyledons</taxon>
        <taxon>Gunneridae</taxon>
        <taxon>Pentapetalae</taxon>
        <taxon>Dilleniales</taxon>
        <taxon>Dilleniaceae</taxon>
        <taxon>Dillenia</taxon>
    </lineage>
</organism>
<keyword evidence="3 5" id="KW-0560">Oxidoreductase</keyword>
<evidence type="ECO:0000313" key="7">
    <source>
        <dbReference type="EMBL" id="KAK6929805.1"/>
    </source>
</evidence>
<dbReference type="Pfam" id="PF03171">
    <property type="entry name" value="2OG-FeII_Oxy"/>
    <property type="match status" value="1"/>
</dbReference>
<gene>
    <name evidence="7" type="ORF">RJ641_003899</name>
</gene>
<keyword evidence="4 5" id="KW-0408">Iron</keyword>
<feature type="domain" description="Fe2OG dioxygenase" evidence="6">
    <location>
        <begin position="159"/>
        <end position="248"/>
    </location>
</feature>
<evidence type="ECO:0000256" key="2">
    <source>
        <dbReference type="ARBA" id="ARBA00022723"/>
    </source>
</evidence>
<dbReference type="Pfam" id="PF14226">
    <property type="entry name" value="DIOX_N"/>
    <property type="match status" value="1"/>
</dbReference>
<evidence type="ECO:0000313" key="8">
    <source>
        <dbReference type="Proteomes" id="UP001370490"/>
    </source>
</evidence>
<dbReference type="SUPFAM" id="SSF51197">
    <property type="entry name" value="Clavaminate synthase-like"/>
    <property type="match status" value="1"/>
</dbReference>
<dbReference type="AlphaFoldDB" id="A0AAN8ZCE4"/>
<keyword evidence="7" id="KW-0223">Dioxygenase</keyword>